<keyword evidence="5 12" id="KW-0813">Transport</keyword>
<protein>
    <submittedName>
        <fullName evidence="15">Biopolymer transporter ExbD</fullName>
    </submittedName>
    <submittedName>
        <fullName evidence="14">Transport energizing protein, ExbD/TolR family</fullName>
    </submittedName>
</protein>
<reference evidence="14 16" key="1">
    <citation type="submission" date="2015-11" db="EMBL/GenBank/DDBJ databases">
        <title>Genome sequences of Lysobacter enzymogenes strain C3 and Lysobacter antibioticus ATCC 29479.</title>
        <authorList>
            <person name="Kobayashi D.Y."/>
        </authorList>
    </citation>
    <scope>NUCLEOTIDE SEQUENCE [LARGE SCALE GENOMIC DNA]</scope>
    <source>
        <strain evidence="14 16">C3</strain>
    </source>
</reference>
<reference evidence="15 17" key="2">
    <citation type="submission" date="2018-10" db="EMBL/GenBank/DDBJ databases">
        <title>The genome of Lysobacter enzymogenes OH11.</title>
        <authorList>
            <person name="Liu F."/>
            <person name="Zhao Y."/>
            <person name="Qian G."/>
            <person name="Chen Y."/>
            <person name="Xu H."/>
        </authorList>
    </citation>
    <scope>NUCLEOTIDE SEQUENCE [LARGE SCALE GENOMIC DNA]</scope>
    <source>
        <strain evidence="15 17">OH11</strain>
    </source>
</reference>
<evidence type="ECO:0000256" key="5">
    <source>
        <dbReference type="ARBA" id="ARBA00022448"/>
    </source>
</evidence>
<dbReference type="KEGG" id="lez:GLE_2330"/>
<evidence type="ECO:0000256" key="13">
    <source>
        <dbReference type="SAM" id="Phobius"/>
    </source>
</evidence>
<evidence type="ECO:0000256" key="9">
    <source>
        <dbReference type="ARBA" id="ARBA00022927"/>
    </source>
</evidence>
<evidence type="ECO:0000256" key="7">
    <source>
        <dbReference type="ARBA" id="ARBA00022519"/>
    </source>
</evidence>
<comment type="subcellular location">
    <subcellularLocation>
        <location evidence="2">Cell inner membrane</location>
        <topology evidence="2">Single-pass type II membrane protein</topology>
    </subcellularLocation>
    <subcellularLocation>
        <location evidence="12">Cell membrane</location>
        <topology evidence="12">Single-pass type II membrane protein</topology>
    </subcellularLocation>
</comment>
<keyword evidence="7" id="KW-0997">Cell inner membrane</keyword>
<dbReference type="RefSeq" id="WP_057947457.1">
    <property type="nucleotide sequence ID" value="NZ_CP067396.1"/>
</dbReference>
<evidence type="ECO:0000256" key="8">
    <source>
        <dbReference type="ARBA" id="ARBA00022692"/>
    </source>
</evidence>
<dbReference type="PANTHER" id="PTHR30558">
    <property type="entry name" value="EXBD MEMBRANE COMPONENT OF PMF-DRIVEN MACROMOLECULE IMPORT SYSTEM"/>
    <property type="match status" value="1"/>
</dbReference>
<evidence type="ECO:0000313" key="16">
    <source>
        <dbReference type="Proteomes" id="UP000061569"/>
    </source>
</evidence>
<dbReference type="STRING" id="69.GLE_2330"/>
<comment type="subunit">
    <text evidence="4">The accessory proteins ExbB and ExbD seem to form a complex with TonB.</text>
</comment>
<keyword evidence="10 13" id="KW-1133">Transmembrane helix</keyword>
<dbReference type="InterPro" id="IPR003400">
    <property type="entry name" value="ExbD"/>
</dbReference>
<evidence type="ECO:0000256" key="10">
    <source>
        <dbReference type="ARBA" id="ARBA00022989"/>
    </source>
</evidence>
<dbReference type="GO" id="GO:0005886">
    <property type="term" value="C:plasma membrane"/>
    <property type="evidence" value="ECO:0007669"/>
    <property type="project" value="UniProtKB-SubCell"/>
</dbReference>
<dbReference type="EMBL" id="CP013140">
    <property type="protein sequence ID" value="ALN57679.1"/>
    <property type="molecule type" value="Genomic_DNA"/>
</dbReference>
<organism evidence="14 16">
    <name type="scientific">Lysobacter enzymogenes</name>
    <dbReference type="NCBI Taxonomy" id="69"/>
    <lineage>
        <taxon>Bacteria</taxon>
        <taxon>Pseudomonadati</taxon>
        <taxon>Pseudomonadota</taxon>
        <taxon>Gammaproteobacteria</taxon>
        <taxon>Lysobacterales</taxon>
        <taxon>Lysobacteraceae</taxon>
        <taxon>Lysobacter</taxon>
    </lineage>
</organism>
<evidence type="ECO:0000256" key="12">
    <source>
        <dbReference type="RuleBase" id="RU003879"/>
    </source>
</evidence>
<evidence type="ECO:0000256" key="2">
    <source>
        <dbReference type="ARBA" id="ARBA00004249"/>
    </source>
</evidence>
<dbReference type="PANTHER" id="PTHR30558:SF12">
    <property type="entry name" value="BIOPOLYMER TRANSPORT PROTEIN EXBD"/>
    <property type="match status" value="1"/>
</dbReference>
<evidence type="ECO:0000256" key="3">
    <source>
        <dbReference type="ARBA" id="ARBA00005811"/>
    </source>
</evidence>
<name>A0A0S2DHE7_LYSEN</name>
<keyword evidence="6" id="KW-1003">Cell membrane</keyword>
<dbReference type="Proteomes" id="UP000275910">
    <property type="component" value="Unassembled WGS sequence"/>
</dbReference>
<evidence type="ECO:0000256" key="1">
    <source>
        <dbReference type="ARBA" id="ARBA00003540"/>
    </source>
</evidence>
<comment type="function">
    <text evidence="1">Involved in the TonB-dependent energy-dependent transport of various receptor-bound substrates.</text>
</comment>
<dbReference type="PATRIC" id="fig|69.6.peg.2294"/>
<gene>
    <name evidence="15" type="ORF">D9T17_14070</name>
    <name evidence="14" type="ORF">GLE_2330</name>
</gene>
<evidence type="ECO:0000313" key="14">
    <source>
        <dbReference type="EMBL" id="ALN57679.1"/>
    </source>
</evidence>
<dbReference type="Gene3D" id="3.30.420.270">
    <property type="match status" value="1"/>
</dbReference>
<dbReference type="EMBL" id="RCTY01000034">
    <property type="protein sequence ID" value="ROU06370.1"/>
    <property type="molecule type" value="Genomic_DNA"/>
</dbReference>
<dbReference type="AlphaFoldDB" id="A0A0S2DHE7"/>
<dbReference type="Pfam" id="PF02472">
    <property type="entry name" value="ExbD"/>
    <property type="match status" value="1"/>
</dbReference>
<proteinExistence type="inferred from homology"/>
<evidence type="ECO:0000313" key="17">
    <source>
        <dbReference type="Proteomes" id="UP000275910"/>
    </source>
</evidence>
<evidence type="ECO:0000256" key="4">
    <source>
        <dbReference type="ARBA" id="ARBA00011471"/>
    </source>
</evidence>
<evidence type="ECO:0000313" key="15">
    <source>
        <dbReference type="EMBL" id="ROU06370.1"/>
    </source>
</evidence>
<sequence>MKVQGKKPYDDINITPMLDLAYVLLVIFIIMTTAAVQGIKVDLPKASAAQPLSQPKTKVIAIDNAGQVSIDAVPVSMSELEQQLRNALANDAELPVILRGDRAVQYDKVMAVLDLCSKLGISSIGLASQRQAAG</sequence>
<keyword evidence="8 12" id="KW-0812">Transmembrane</keyword>
<keyword evidence="9 12" id="KW-0653">Protein transport</keyword>
<evidence type="ECO:0000256" key="11">
    <source>
        <dbReference type="ARBA" id="ARBA00023136"/>
    </source>
</evidence>
<dbReference type="GO" id="GO:0022857">
    <property type="term" value="F:transmembrane transporter activity"/>
    <property type="evidence" value="ECO:0007669"/>
    <property type="project" value="InterPro"/>
</dbReference>
<evidence type="ECO:0000256" key="6">
    <source>
        <dbReference type="ARBA" id="ARBA00022475"/>
    </source>
</evidence>
<dbReference type="GO" id="GO:0015031">
    <property type="term" value="P:protein transport"/>
    <property type="evidence" value="ECO:0007669"/>
    <property type="project" value="UniProtKB-KW"/>
</dbReference>
<dbReference type="Proteomes" id="UP000061569">
    <property type="component" value="Chromosome"/>
</dbReference>
<accession>A0A0S2DHE7</accession>
<keyword evidence="11 13" id="KW-0472">Membrane</keyword>
<feature type="transmembrane region" description="Helical" evidence="13">
    <location>
        <begin position="20"/>
        <end position="39"/>
    </location>
</feature>
<dbReference type="OrthoDB" id="195377at2"/>
<comment type="similarity">
    <text evidence="3 12">Belongs to the ExbD/TolR family.</text>
</comment>